<name>A0A2A5T7B2_9GAMM</name>
<reference evidence="2" key="1">
    <citation type="submission" date="2017-04" db="EMBL/GenBank/DDBJ databases">
        <title>Genome evolution of the luminous symbionts of deep sea anglerfish.</title>
        <authorList>
            <person name="Hendry T.A."/>
        </authorList>
    </citation>
    <scope>NUCLEOTIDE SEQUENCE [LARGE SCALE GENOMIC DNA]</scope>
</reference>
<accession>A0A2A5T7B2</accession>
<keyword evidence="2" id="KW-1185">Reference proteome</keyword>
<protein>
    <submittedName>
        <fullName evidence="1">Uncharacterized protein</fullName>
    </submittedName>
</protein>
<proteinExistence type="predicted"/>
<comment type="caution">
    <text evidence="1">The sequence shown here is derived from an EMBL/GenBank/DDBJ whole genome shotgun (WGS) entry which is preliminary data.</text>
</comment>
<evidence type="ECO:0000313" key="1">
    <source>
        <dbReference type="EMBL" id="PCS24063.1"/>
    </source>
</evidence>
<organism evidence="1 2">
    <name type="scientific">Candidatus Enterovibrio escicola</name>
    <dbReference type="NCBI Taxonomy" id="1927127"/>
    <lineage>
        <taxon>Bacteria</taxon>
        <taxon>Pseudomonadati</taxon>
        <taxon>Pseudomonadota</taxon>
        <taxon>Gammaproteobacteria</taxon>
        <taxon>Vibrionales</taxon>
        <taxon>Vibrionaceae</taxon>
        <taxon>Enterovibrio</taxon>
    </lineage>
</organism>
<gene>
    <name evidence="1" type="ORF">BTN49_0256</name>
</gene>
<dbReference type="AlphaFoldDB" id="A0A2A5T7B2"/>
<sequence>MLEVLSQLTYQDISIAPELAIGDGALGFWNAVTKHWPTRVISAAGYKKRPMY</sequence>
<evidence type="ECO:0000313" key="2">
    <source>
        <dbReference type="Proteomes" id="UP000219020"/>
    </source>
</evidence>
<dbReference type="EMBL" id="NBYY01000006">
    <property type="protein sequence ID" value="PCS24063.1"/>
    <property type="molecule type" value="Genomic_DNA"/>
</dbReference>
<dbReference type="Proteomes" id="UP000219020">
    <property type="component" value="Unassembled WGS sequence"/>
</dbReference>